<dbReference type="InterPro" id="IPR050680">
    <property type="entry name" value="YpeA/RimI_acetyltransf"/>
</dbReference>
<dbReference type="GO" id="GO:0005840">
    <property type="term" value="C:ribosome"/>
    <property type="evidence" value="ECO:0007669"/>
    <property type="project" value="UniProtKB-KW"/>
</dbReference>
<dbReference type="AlphaFoldDB" id="A0A1G9W8K6"/>
<evidence type="ECO:0000313" key="4">
    <source>
        <dbReference type="EMBL" id="SDM80868.1"/>
    </source>
</evidence>
<dbReference type="InterPro" id="IPR016181">
    <property type="entry name" value="Acyl_CoA_acyltransferase"/>
</dbReference>
<dbReference type="RefSeq" id="WP_092638250.1">
    <property type="nucleotide sequence ID" value="NZ_FNID01000005.1"/>
</dbReference>
<dbReference type="Proteomes" id="UP000199182">
    <property type="component" value="Unassembled WGS sequence"/>
</dbReference>
<evidence type="ECO:0000313" key="5">
    <source>
        <dbReference type="Proteomes" id="UP000199182"/>
    </source>
</evidence>
<dbReference type="EMBL" id="FNID01000005">
    <property type="protein sequence ID" value="SDM80868.1"/>
    <property type="molecule type" value="Genomic_DNA"/>
</dbReference>
<keyword evidence="4" id="KW-0687">Ribonucleoprotein</keyword>
<feature type="domain" description="N-acetyltransferase" evidence="3">
    <location>
        <begin position="1"/>
        <end position="145"/>
    </location>
</feature>
<keyword evidence="5" id="KW-1185">Reference proteome</keyword>
<proteinExistence type="predicted"/>
<accession>A0A1G9W8K6</accession>
<dbReference type="OrthoDB" id="9775804at2"/>
<evidence type="ECO:0000259" key="3">
    <source>
        <dbReference type="PROSITE" id="PS51186"/>
    </source>
</evidence>
<keyword evidence="2" id="KW-0012">Acyltransferase</keyword>
<dbReference type="PANTHER" id="PTHR43420">
    <property type="entry name" value="ACETYLTRANSFERASE"/>
    <property type="match status" value="1"/>
</dbReference>
<dbReference type="Gene3D" id="3.40.630.30">
    <property type="match status" value="1"/>
</dbReference>
<evidence type="ECO:0000256" key="2">
    <source>
        <dbReference type="ARBA" id="ARBA00023315"/>
    </source>
</evidence>
<sequence>MTFKSITNDELQTCAELLMRTYNCPPWNDRWTAESALRYVSEFFGFPRFFGFAAFEGDELVGAMFCREHTWYTNDELYVDEFFIAPEHQRKGYGAAMLKYAEDYIKSKGLAGFTLLTNRYMPAPRFYEKNGFTTAEHVMFMYKEV</sequence>
<evidence type="ECO:0000256" key="1">
    <source>
        <dbReference type="ARBA" id="ARBA00022679"/>
    </source>
</evidence>
<keyword evidence="1" id="KW-0808">Transferase</keyword>
<organism evidence="4 5">
    <name type="scientific">Acetanaerobacterium elongatum</name>
    <dbReference type="NCBI Taxonomy" id="258515"/>
    <lineage>
        <taxon>Bacteria</taxon>
        <taxon>Bacillati</taxon>
        <taxon>Bacillota</taxon>
        <taxon>Clostridia</taxon>
        <taxon>Eubacteriales</taxon>
        <taxon>Oscillospiraceae</taxon>
        <taxon>Acetanaerobacterium</taxon>
    </lineage>
</organism>
<dbReference type="CDD" id="cd04301">
    <property type="entry name" value="NAT_SF"/>
    <property type="match status" value="1"/>
</dbReference>
<dbReference type="Pfam" id="PF00583">
    <property type="entry name" value="Acetyltransf_1"/>
    <property type="match status" value="1"/>
</dbReference>
<dbReference type="STRING" id="258515.SAMN05192585_10577"/>
<dbReference type="GO" id="GO:0016747">
    <property type="term" value="F:acyltransferase activity, transferring groups other than amino-acyl groups"/>
    <property type="evidence" value="ECO:0007669"/>
    <property type="project" value="InterPro"/>
</dbReference>
<name>A0A1G9W8K6_9FIRM</name>
<dbReference type="InterPro" id="IPR000182">
    <property type="entry name" value="GNAT_dom"/>
</dbReference>
<gene>
    <name evidence="4" type="ORF">SAMN05192585_10577</name>
</gene>
<reference evidence="4 5" key="1">
    <citation type="submission" date="2016-10" db="EMBL/GenBank/DDBJ databases">
        <authorList>
            <person name="de Groot N.N."/>
        </authorList>
    </citation>
    <scope>NUCLEOTIDE SEQUENCE [LARGE SCALE GENOMIC DNA]</scope>
    <source>
        <strain evidence="4 5">CGMCC 1.5012</strain>
    </source>
</reference>
<protein>
    <submittedName>
        <fullName evidence="4">Ribosomal protein S18 acetylase RimI</fullName>
    </submittedName>
</protein>
<keyword evidence="4" id="KW-0689">Ribosomal protein</keyword>
<dbReference type="PROSITE" id="PS51186">
    <property type="entry name" value="GNAT"/>
    <property type="match status" value="1"/>
</dbReference>
<dbReference type="SUPFAM" id="SSF55729">
    <property type="entry name" value="Acyl-CoA N-acyltransferases (Nat)"/>
    <property type="match status" value="1"/>
</dbReference>